<dbReference type="InterPro" id="IPR013087">
    <property type="entry name" value="Znf_C2H2_type"/>
</dbReference>
<dbReference type="EMBL" id="JAWNGG020000023">
    <property type="protein sequence ID" value="KAK9308131.1"/>
    <property type="molecule type" value="Genomic_DNA"/>
</dbReference>
<dbReference type="Proteomes" id="UP001432146">
    <property type="component" value="Unassembled WGS sequence"/>
</dbReference>
<dbReference type="PROSITE" id="PS00028">
    <property type="entry name" value="ZINC_FINGER_C2H2_1"/>
    <property type="match status" value="6"/>
</dbReference>
<feature type="compositionally biased region" description="Basic and acidic residues" evidence="6">
    <location>
        <begin position="90"/>
        <end position="101"/>
    </location>
</feature>
<keyword evidence="3 5" id="KW-0863">Zinc-finger</keyword>
<evidence type="ECO:0000313" key="9">
    <source>
        <dbReference type="Proteomes" id="UP001432146"/>
    </source>
</evidence>
<proteinExistence type="predicted"/>
<feature type="domain" description="C2H2-type" evidence="7">
    <location>
        <begin position="862"/>
        <end position="889"/>
    </location>
</feature>
<name>A0AAW1AEG8_9HYME</name>
<feature type="region of interest" description="Disordered" evidence="6">
    <location>
        <begin position="700"/>
        <end position="721"/>
    </location>
</feature>
<keyword evidence="2" id="KW-0677">Repeat</keyword>
<dbReference type="Pfam" id="PF00096">
    <property type="entry name" value="zf-C2H2"/>
    <property type="match status" value="2"/>
</dbReference>
<keyword evidence="1" id="KW-0479">Metal-binding</keyword>
<feature type="compositionally biased region" description="Basic and acidic residues" evidence="6">
    <location>
        <begin position="701"/>
        <end position="712"/>
    </location>
</feature>
<evidence type="ECO:0000313" key="8">
    <source>
        <dbReference type="EMBL" id="KAK9308131.1"/>
    </source>
</evidence>
<evidence type="ECO:0000256" key="3">
    <source>
        <dbReference type="ARBA" id="ARBA00022771"/>
    </source>
</evidence>
<dbReference type="SMART" id="SM00355">
    <property type="entry name" value="ZnF_C2H2"/>
    <property type="match status" value="18"/>
</dbReference>
<feature type="domain" description="C2H2-type" evidence="7">
    <location>
        <begin position="1002"/>
        <end position="1031"/>
    </location>
</feature>
<dbReference type="PANTHER" id="PTHR24379">
    <property type="entry name" value="KRAB AND ZINC FINGER DOMAIN-CONTAINING"/>
    <property type="match status" value="1"/>
</dbReference>
<feature type="domain" description="C2H2-type" evidence="7">
    <location>
        <begin position="749"/>
        <end position="774"/>
    </location>
</feature>
<evidence type="ECO:0000256" key="2">
    <source>
        <dbReference type="ARBA" id="ARBA00022737"/>
    </source>
</evidence>
<feature type="domain" description="C2H2-type" evidence="7">
    <location>
        <begin position="907"/>
        <end position="934"/>
    </location>
</feature>
<evidence type="ECO:0000256" key="6">
    <source>
        <dbReference type="SAM" id="MobiDB-lite"/>
    </source>
</evidence>
<dbReference type="GO" id="GO:0003676">
    <property type="term" value="F:nucleic acid binding"/>
    <property type="evidence" value="ECO:0007669"/>
    <property type="project" value="InterPro"/>
</dbReference>
<keyword evidence="9" id="KW-1185">Reference proteome</keyword>
<protein>
    <recommendedName>
        <fullName evidence="7">C2H2-type domain-containing protein</fullName>
    </recommendedName>
</protein>
<dbReference type="SUPFAM" id="SSF57667">
    <property type="entry name" value="beta-beta-alpha zinc fingers"/>
    <property type="match status" value="4"/>
</dbReference>
<feature type="region of interest" description="Disordered" evidence="6">
    <location>
        <begin position="32"/>
        <end position="53"/>
    </location>
</feature>
<feature type="compositionally biased region" description="Basic and acidic residues" evidence="6">
    <location>
        <begin position="206"/>
        <end position="225"/>
    </location>
</feature>
<keyword evidence="4" id="KW-0862">Zinc</keyword>
<dbReference type="PROSITE" id="PS50157">
    <property type="entry name" value="ZINC_FINGER_C2H2_2"/>
    <property type="match status" value="7"/>
</dbReference>
<evidence type="ECO:0000256" key="5">
    <source>
        <dbReference type="PROSITE-ProRule" id="PRU00042"/>
    </source>
</evidence>
<evidence type="ECO:0000259" key="7">
    <source>
        <dbReference type="PROSITE" id="PS50157"/>
    </source>
</evidence>
<dbReference type="GO" id="GO:0008270">
    <property type="term" value="F:zinc ion binding"/>
    <property type="evidence" value="ECO:0007669"/>
    <property type="project" value="UniProtKB-KW"/>
</dbReference>
<reference evidence="8 9" key="1">
    <citation type="submission" date="2024-05" db="EMBL/GenBank/DDBJ databases">
        <title>The nuclear and mitochondrial genome assemblies of Tetragonisca angustula (Apidae: Meliponini), a tiny yet remarkable pollinator in the Neotropics.</title>
        <authorList>
            <person name="Ferrari R."/>
            <person name="Ricardo P.C."/>
            <person name="Dias F.C."/>
            <person name="Araujo N.S."/>
            <person name="Soares D.O."/>
            <person name="Zhou Q.-S."/>
            <person name="Zhu C.-D."/>
            <person name="Coutinho L."/>
            <person name="Airas M.C."/>
            <person name="Batista T.M."/>
        </authorList>
    </citation>
    <scope>NUCLEOTIDE SEQUENCE [LARGE SCALE GENOMIC DNA]</scope>
    <source>
        <strain evidence="8">ASF017062</strain>
        <tissue evidence="8">Abdomen</tissue>
    </source>
</reference>
<dbReference type="SMART" id="SM00451">
    <property type="entry name" value="ZnF_U1"/>
    <property type="match status" value="3"/>
</dbReference>
<feature type="compositionally biased region" description="Acidic residues" evidence="6">
    <location>
        <begin position="255"/>
        <end position="286"/>
    </location>
</feature>
<feature type="region of interest" description="Disordered" evidence="6">
    <location>
        <begin position="204"/>
        <end position="225"/>
    </location>
</feature>
<feature type="region of interest" description="Disordered" evidence="6">
    <location>
        <begin position="79"/>
        <end position="119"/>
    </location>
</feature>
<gene>
    <name evidence="8" type="ORF">QLX08_001838</name>
</gene>
<feature type="domain" description="C2H2-type" evidence="7">
    <location>
        <begin position="835"/>
        <end position="861"/>
    </location>
</feature>
<dbReference type="Gene3D" id="3.30.160.60">
    <property type="entry name" value="Classic Zinc Finger"/>
    <property type="match status" value="6"/>
</dbReference>
<sequence length="1123" mass="127284">MESYEDDDDTHFCIKCHLTIHGLENYVRHRQSGCRPPDDKNVAVRVSPTTPASPTTVFYPEILNADAFFSSLELRSSSKSNTRKTTGLLEESRKFKKEEKQRKKSPKSSTQVENEDSATVKEKLHNMLPGVAELDDPTDHLCMPSLVGFPEIVSSAAGKSTVVTSGRGGKLSQSMGHVAANMDGGAFVVKHEPENSLERILMTSHVESKQTERKRQDDAQRMEHHVHQTWLEDTILAELVANNENKDLGRYEFEYQQDDDSDDDMLEEDLGEDDEGGSYTESDDGEDRERPPRGHIGGKWKPELDDLPQNMSQLQDDDVEPEDEHQEHPPPTYTGGKWRPSDASQKAEEYETKSNVGQPSPGHTRGKWVPGAQTDIESGYWCSPCGRKLASRLVYNRHLLSDLHARRSIREIDDVLSLPRAASLHAAKKSSSRYQRIKQAGETRGAKKSLRKREKEILSCEMCHARVRRTQMGKHLLSHYHCRVAGVNPRGPRARRFLLENMANVVRQCPFQCFSCRFYCNTEETFLRHWRSDLHAKTLEQISGSYRCTPCDFWCEDNETMDAHLLERSHRDVVSMMNGSVPIMIGRQRALPCGSCDRRFRYNLQLRQHVKETGHEESLTATDDYQQRIKCNLCPQIVRSLVALQRHQLSAHVARAIAKKYEGTNAVQQHSRSATAPYFCSFCSMNFATAQDAVLHRRTSSHKEMVKARKSNDSSAMSTTRECPHCRQKQANLSEHKKHLLDRHPELCHRCPKCGTLFALSQDVTRHTRENKCHGVAGELTKTRTSNPKDEWKCGSCSFSSNSQAEFIFHEALHAGAVRNDNEEDGNPGKSLAKYSCPICKKAFAKVSLRNHIRSHTGERPFPCAKCLAAFSRRSDLNAHQKECTGAASSSSSSSGWTNEPGRKRCFSCSECNSAFYTKHSLRQHMLRHAGKKYKCGLPGCPTVLRTASELRSHRSLVHDSTPSNRQYKCSDCSYAAKTKTQLRRHRARHDEPEDTGKSELRACPYSGCAFKTKLASHLQRHVRLHTGTKPYKCRHCPYASNNLENLRKHVLSTSLHPGKTIYECDVCQGDNPEPFQTNFAKELRAHLLEVHSDVFPTSGHVNDYVFRIFKTHQDPSFVDESN</sequence>
<dbReference type="InterPro" id="IPR003604">
    <property type="entry name" value="Matrin/U1-like-C_Znf_C2H2"/>
</dbReference>
<feature type="domain" description="C2H2-type" evidence="7">
    <location>
        <begin position="591"/>
        <end position="620"/>
    </location>
</feature>
<feature type="compositionally biased region" description="Acidic residues" evidence="6">
    <location>
        <begin position="315"/>
        <end position="324"/>
    </location>
</feature>
<dbReference type="PANTHER" id="PTHR24379:SF121">
    <property type="entry name" value="C2H2-TYPE DOMAIN-CONTAINING PROTEIN"/>
    <property type="match status" value="1"/>
</dbReference>
<accession>A0AAW1AEG8</accession>
<comment type="caution">
    <text evidence="8">The sequence shown here is derived from an EMBL/GenBank/DDBJ whole genome shotgun (WGS) entry which is preliminary data.</text>
</comment>
<dbReference type="AlphaFoldDB" id="A0AAW1AEG8"/>
<dbReference type="FunFam" id="3.30.160.60:FF:000710">
    <property type="entry name" value="Zinc finger protein 768"/>
    <property type="match status" value="1"/>
</dbReference>
<evidence type="ECO:0000256" key="1">
    <source>
        <dbReference type="ARBA" id="ARBA00022723"/>
    </source>
</evidence>
<feature type="domain" description="C2H2-type" evidence="7">
    <location>
        <begin position="968"/>
        <end position="995"/>
    </location>
</feature>
<evidence type="ECO:0000256" key="4">
    <source>
        <dbReference type="ARBA" id="ARBA00022833"/>
    </source>
</evidence>
<feature type="region of interest" description="Disordered" evidence="6">
    <location>
        <begin position="427"/>
        <end position="448"/>
    </location>
</feature>
<dbReference type="InterPro" id="IPR036236">
    <property type="entry name" value="Znf_C2H2_sf"/>
</dbReference>
<organism evidence="8 9">
    <name type="scientific">Tetragonisca angustula</name>
    <dbReference type="NCBI Taxonomy" id="166442"/>
    <lineage>
        <taxon>Eukaryota</taxon>
        <taxon>Metazoa</taxon>
        <taxon>Ecdysozoa</taxon>
        <taxon>Arthropoda</taxon>
        <taxon>Hexapoda</taxon>
        <taxon>Insecta</taxon>
        <taxon>Pterygota</taxon>
        <taxon>Neoptera</taxon>
        <taxon>Endopterygota</taxon>
        <taxon>Hymenoptera</taxon>
        <taxon>Apocrita</taxon>
        <taxon>Aculeata</taxon>
        <taxon>Apoidea</taxon>
        <taxon>Anthophila</taxon>
        <taxon>Apidae</taxon>
        <taxon>Tetragonisca</taxon>
    </lineage>
</organism>
<feature type="region of interest" description="Disordered" evidence="6">
    <location>
        <begin position="255"/>
        <end position="368"/>
    </location>
</feature>